<evidence type="ECO:0000313" key="2">
    <source>
        <dbReference type="Proteomes" id="UP000605201"/>
    </source>
</evidence>
<gene>
    <name evidence="1" type="ORF">H8D96_04180</name>
</gene>
<name>A0A8J6NZ32_9BACT</name>
<sequence length="186" mass="21381">MKINLKKWQADMLNELLEQFPANPAKALEEQVSVITYGDLSVGNGWYKQGRVEISPAIRHPRMLIERTLHECGHGIEEWLNKNGHALYAYNLEQIADGFALALLYPNILMEPQLKKIRKIYSESLFPEGFPSIDTENLIAKYVRHAEELMQKSFFKHGVKVSSLLSGLFDQQEDGFLRRYSTKANI</sequence>
<organism evidence="1 2">
    <name type="scientific">Candidatus Desulfatibia vada</name>
    <dbReference type="NCBI Taxonomy" id="2841696"/>
    <lineage>
        <taxon>Bacteria</taxon>
        <taxon>Pseudomonadati</taxon>
        <taxon>Thermodesulfobacteriota</taxon>
        <taxon>Desulfobacteria</taxon>
        <taxon>Desulfobacterales</taxon>
        <taxon>Desulfobacterales incertae sedis</taxon>
        <taxon>Candidatus Desulfatibia</taxon>
    </lineage>
</organism>
<protein>
    <submittedName>
        <fullName evidence="1">Uncharacterized protein</fullName>
    </submittedName>
</protein>
<proteinExistence type="predicted"/>
<accession>A0A8J6NZ32</accession>
<evidence type="ECO:0000313" key="1">
    <source>
        <dbReference type="EMBL" id="MBC8431096.1"/>
    </source>
</evidence>
<dbReference type="EMBL" id="JACNIG010000110">
    <property type="protein sequence ID" value="MBC8431096.1"/>
    <property type="molecule type" value="Genomic_DNA"/>
</dbReference>
<comment type="caution">
    <text evidence="1">The sequence shown here is derived from an EMBL/GenBank/DDBJ whole genome shotgun (WGS) entry which is preliminary data.</text>
</comment>
<dbReference type="AlphaFoldDB" id="A0A8J6NZ32"/>
<dbReference type="Proteomes" id="UP000605201">
    <property type="component" value="Unassembled WGS sequence"/>
</dbReference>
<reference evidence="1 2" key="1">
    <citation type="submission" date="2020-08" db="EMBL/GenBank/DDBJ databases">
        <title>Bridging the membrane lipid divide: bacteria of the FCB group superphylum have the potential to synthesize archaeal ether lipids.</title>
        <authorList>
            <person name="Villanueva L."/>
            <person name="Von Meijenfeldt F.A.B."/>
            <person name="Westbye A.B."/>
            <person name="Yadav S."/>
            <person name="Hopmans E.C."/>
            <person name="Dutilh B.E."/>
            <person name="Sinninghe Damste J.S."/>
        </authorList>
    </citation>
    <scope>NUCLEOTIDE SEQUENCE [LARGE SCALE GENOMIC DNA]</scope>
    <source>
        <strain evidence="1">NIOZ-UU17</strain>
    </source>
</reference>